<dbReference type="InParanoid" id="A0A3Q7JCD8"/>
<reference evidence="1" key="2">
    <citation type="submission" date="2019-01" db="UniProtKB">
        <authorList>
            <consortium name="EnsemblPlants"/>
        </authorList>
    </citation>
    <scope>IDENTIFICATION</scope>
    <source>
        <strain evidence="1">cv. Heinz 1706</strain>
    </source>
</reference>
<accession>A0A3Q7JCD8</accession>
<protein>
    <submittedName>
        <fullName evidence="1">Uncharacterized protein</fullName>
    </submittedName>
</protein>
<dbReference type="EnsemblPlants" id="Solyc10g054305.1.1">
    <property type="protein sequence ID" value="Solyc10g054305.1.1"/>
    <property type="gene ID" value="Solyc10g054305.1"/>
</dbReference>
<keyword evidence="2" id="KW-1185">Reference proteome</keyword>
<name>A0A3Q7JCD8_SOLLC</name>
<dbReference type="Proteomes" id="UP000004994">
    <property type="component" value="Chromosome 10"/>
</dbReference>
<dbReference type="AlphaFoldDB" id="A0A3Q7JCD8"/>
<sequence length="259" mass="29158">MGPYSSDCVKKFLDLAVKCSLDEQKDRPFMLEVVRELENTTCMLPAIDNNNIALDLDVSTSPTSANSRHTTTYTTMEGIELVSDAHAKGQEHKSLGKIQALCKRTRQVSSLRIGPCTQSATQCQGRYYYVHNQSGCADKTKHIRCATGVCQQVKAKSMTPNKRHYQRQKFAIGTELSHESWDRHNAGFNMTSKALQEFLSQQLIHFHSFQHQMTCISLMQPVYACNIPPKKPDFGDANVTIILSQYRTLFPPVMSLAVH</sequence>
<dbReference type="Gramene" id="Solyc10g054305.1.1">
    <property type="protein sequence ID" value="Solyc10g054305.1.1"/>
    <property type="gene ID" value="Solyc10g054305.1"/>
</dbReference>
<reference evidence="1" key="1">
    <citation type="journal article" date="2012" name="Nature">
        <title>The tomato genome sequence provides insights into fleshy fruit evolution.</title>
        <authorList>
            <consortium name="Tomato Genome Consortium"/>
        </authorList>
    </citation>
    <scope>NUCLEOTIDE SEQUENCE [LARGE SCALE GENOMIC DNA]</scope>
    <source>
        <strain evidence="1">cv. Heinz 1706</strain>
    </source>
</reference>
<proteinExistence type="predicted"/>
<organism evidence="1">
    <name type="scientific">Solanum lycopersicum</name>
    <name type="common">Tomato</name>
    <name type="synonym">Lycopersicon esculentum</name>
    <dbReference type="NCBI Taxonomy" id="4081"/>
    <lineage>
        <taxon>Eukaryota</taxon>
        <taxon>Viridiplantae</taxon>
        <taxon>Streptophyta</taxon>
        <taxon>Embryophyta</taxon>
        <taxon>Tracheophyta</taxon>
        <taxon>Spermatophyta</taxon>
        <taxon>Magnoliopsida</taxon>
        <taxon>eudicotyledons</taxon>
        <taxon>Gunneridae</taxon>
        <taxon>Pentapetalae</taxon>
        <taxon>asterids</taxon>
        <taxon>lamiids</taxon>
        <taxon>Solanales</taxon>
        <taxon>Solanaceae</taxon>
        <taxon>Solanoideae</taxon>
        <taxon>Solaneae</taxon>
        <taxon>Solanum</taxon>
        <taxon>Solanum subgen. Lycopersicon</taxon>
    </lineage>
</organism>
<dbReference type="STRING" id="4081.A0A3Q7JCD8"/>
<evidence type="ECO:0000313" key="1">
    <source>
        <dbReference type="EnsemblPlants" id="Solyc10g054305.1.1"/>
    </source>
</evidence>
<evidence type="ECO:0000313" key="2">
    <source>
        <dbReference type="Proteomes" id="UP000004994"/>
    </source>
</evidence>